<keyword evidence="1" id="KW-0812">Transmembrane</keyword>
<evidence type="ECO:0000256" key="2">
    <source>
        <dbReference type="SAM" id="SignalP"/>
    </source>
</evidence>
<keyword evidence="4" id="KW-1185">Reference proteome</keyword>
<keyword evidence="1" id="KW-0472">Membrane</keyword>
<evidence type="ECO:0000256" key="1">
    <source>
        <dbReference type="SAM" id="Phobius"/>
    </source>
</evidence>
<feature type="transmembrane region" description="Helical" evidence="1">
    <location>
        <begin position="101"/>
        <end position="119"/>
    </location>
</feature>
<comment type="caution">
    <text evidence="3">The sequence shown here is derived from an EMBL/GenBank/DDBJ whole genome shotgun (WGS) entry which is preliminary data.</text>
</comment>
<keyword evidence="2" id="KW-0732">Signal</keyword>
<accession>A0A507DTE0</accession>
<proteinExistence type="predicted"/>
<dbReference type="PANTHER" id="PTHR36854">
    <property type="entry name" value="CHROMOSOME 9, WHOLE GENOME SHOTGUN SEQUENCE"/>
    <property type="match status" value="1"/>
</dbReference>
<organism evidence="3 4">
    <name type="scientific">Synchytrium endobioticum</name>
    <dbReference type="NCBI Taxonomy" id="286115"/>
    <lineage>
        <taxon>Eukaryota</taxon>
        <taxon>Fungi</taxon>
        <taxon>Fungi incertae sedis</taxon>
        <taxon>Chytridiomycota</taxon>
        <taxon>Chytridiomycota incertae sedis</taxon>
        <taxon>Chytridiomycetes</taxon>
        <taxon>Synchytriales</taxon>
        <taxon>Synchytriaceae</taxon>
        <taxon>Synchytrium</taxon>
    </lineage>
</organism>
<gene>
    <name evidence="3" type="ORF">SeMB42_g00062</name>
</gene>
<keyword evidence="1" id="KW-1133">Transmembrane helix</keyword>
<protein>
    <submittedName>
        <fullName evidence="3">Uncharacterized protein</fullName>
    </submittedName>
</protein>
<sequence length="141" mass="15187">MGAIGSLFVTLALYLNIAFAANVSTICKCDCVLDAANSTMNAIENCALCSKAFCSNVSSCYNANMSHLYTTLTASPTVSPLITEGDWNVSCYQRGSYKDEAIIITFIVAVSTLLVAAALKPYAIRIYNDHIERGAYAFLRS</sequence>
<evidence type="ECO:0000313" key="4">
    <source>
        <dbReference type="Proteomes" id="UP000317494"/>
    </source>
</evidence>
<dbReference type="PANTHER" id="PTHR36854:SF1">
    <property type="entry name" value="TRANSMEMBRANE PROTEIN"/>
    <property type="match status" value="1"/>
</dbReference>
<reference evidence="3 4" key="1">
    <citation type="journal article" date="2019" name="Sci. Rep.">
        <title>Comparative genomics of chytrid fungi reveal insights into the obligate biotrophic and pathogenic lifestyle of Synchytrium endobioticum.</title>
        <authorList>
            <person name="van de Vossenberg B.T.L.H."/>
            <person name="Warris S."/>
            <person name="Nguyen H.D.T."/>
            <person name="van Gent-Pelzer M.P.E."/>
            <person name="Joly D.L."/>
            <person name="van de Geest H.C."/>
            <person name="Bonants P.J.M."/>
            <person name="Smith D.S."/>
            <person name="Levesque C.A."/>
            <person name="van der Lee T.A.J."/>
        </authorList>
    </citation>
    <scope>NUCLEOTIDE SEQUENCE [LARGE SCALE GENOMIC DNA]</scope>
    <source>
        <strain evidence="3 4">MB42</strain>
    </source>
</reference>
<evidence type="ECO:0000313" key="3">
    <source>
        <dbReference type="EMBL" id="TPX55019.1"/>
    </source>
</evidence>
<feature type="chain" id="PRO_5021426708" evidence="2">
    <location>
        <begin position="21"/>
        <end position="141"/>
    </location>
</feature>
<feature type="signal peptide" evidence="2">
    <location>
        <begin position="1"/>
        <end position="20"/>
    </location>
</feature>
<dbReference type="Proteomes" id="UP000317494">
    <property type="component" value="Unassembled WGS sequence"/>
</dbReference>
<dbReference type="EMBL" id="QEAN01000001">
    <property type="protein sequence ID" value="TPX55019.1"/>
    <property type="molecule type" value="Genomic_DNA"/>
</dbReference>
<dbReference type="VEuPathDB" id="FungiDB:SeMB42_g00062"/>
<dbReference type="AlphaFoldDB" id="A0A507DTE0"/>
<name>A0A507DTE0_9FUNG</name>